<proteinExistence type="predicted"/>
<evidence type="ECO:0000313" key="2">
    <source>
        <dbReference type="EMBL" id="QHU14726.1"/>
    </source>
</evidence>
<name>A0A6C0KCB3_9ZZZZ</name>
<dbReference type="PIRSF" id="PIRSF000705">
    <property type="entry name" value="DNK"/>
    <property type="match status" value="1"/>
</dbReference>
<dbReference type="PANTHER" id="PTHR10513:SF35">
    <property type="entry name" value="DEOXYADENOSINE KINASE"/>
    <property type="match status" value="1"/>
</dbReference>
<dbReference type="AlphaFoldDB" id="A0A6C0KCB3"/>
<dbReference type="GO" id="GO:0005524">
    <property type="term" value="F:ATP binding"/>
    <property type="evidence" value="ECO:0007669"/>
    <property type="project" value="InterPro"/>
</dbReference>
<dbReference type="InterPro" id="IPR027417">
    <property type="entry name" value="P-loop_NTPase"/>
</dbReference>
<dbReference type="PANTHER" id="PTHR10513">
    <property type="entry name" value="DEOXYNUCLEOSIDE KINASE"/>
    <property type="match status" value="1"/>
</dbReference>
<feature type="domain" description="Deoxynucleoside kinase" evidence="1">
    <location>
        <begin position="31"/>
        <end position="238"/>
    </location>
</feature>
<dbReference type="InterPro" id="IPR002624">
    <property type="entry name" value="DCK/DGK"/>
</dbReference>
<dbReference type="Pfam" id="PF01712">
    <property type="entry name" value="dNK"/>
    <property type="match status" value="1"/>
</dbReference>
<dbReference type="SUPFAM" id="SSF52540">
    <property type="entry name" value="P-loop containing nucleoside triphosphate hydrolases"/>
    <property type="match status" value="1"/>
</dbReference>
<accession>A0A6C0KCB3</accession>
<dbReference type="Gene3D" id="3.40.50.300">
    <property type="entry name" value="P-loop containing nucleotide triphosphate hydrolases"/>
    <property type="match status" value="1"/>
</dbReference>
<dbReference type="InterPro" id="IPR050566">
    <property type="entry name" value="Deoxyribonucleoside_kinase"/>
</dbReference>
<dbReference type="EMBL" id="MN740845">
    <property type="protein sequence ID" value="QHU14726.1"/>
    <property type="molecule type" value="Genomic_DNA"/>
</dbReference>
<evidence type="ECO:0000259" key="1">
    <source>
        <dbReference type="Pfam" id="PF01712"/>
    </source>
</evidence>
<protein>
    <recommendedName>
        <fullName evidence="1">Deoxynucleoside kinase domain-containing protein</fullName>
    </recommendedName>
</protein>
<sequence length="244" mass="28684">MTNWLYILPCAVPPLIIARRWLSLKPRQLLVSVEGNIGSGKSTFINLLKLHKDLIPGLCVIPEPVDEWRQTGILKQFYKDPKQWAFHFQVFILITRTRELLMALGDKRNTIIVTERCLETDCMIFAELLRKQNFLNHQEWLLYVSIYRIVKDFVVKKSVEKIIYINTLPDLCCTRIHTRNRQEEKHISMNYIQDVHDQHVKWLGSSTETTTFMHSVNGEIDFTDENSPESNEVIESVRAWLMKI</sequence>
<dbReference type="GO" id="GO:0019136">
    <property type="term" value="F:deoxynucleoside kinase activity"/>
    <property type="evidence" value="ECO:0007669"/>
    <property type="project" value="InterPro"/>
</dbReference>
<dbReference type="GO" id="GO:0005737">
    <property type="term" value="C:cytoplasm"/>
    <property type="evidence" value="ECO:0007669"/>
    <property type="project" value="TreeGrafter"/>
</dbReference>
<reference evidence="2" key="1">
    <citation type="journal article" date="2020" name="Nature">
        <title>Giant virus diversity and host interactions through global metagenomics.</title>
        <authorList>
            <person name="Schulz F."/>
            <person name="Roux S."/>
            <person name="Paez-Espino D."/>
            <person name="Jungbluth S."/>
            <person name="Walsh D.A."/>
            <person name="Denef V.J."/>
            <person name="McMahon K.D."/>
            <person name="Konstantinidis K.T."/>
            <person name="Eloe-Fadrosh E.A."/>
            <person name="Kyrpides N.C."/>
            <person name="Woyke T."/>
        </authorList>
    </citation>
    <scope>NUCLEOTIDE SEQUENCE</scope>
    <source>
        <strain evidence="2">GVMAG-S-1102113-126</strain>
    </source>
</reference>
<organism evidence="2">
    <name type="scientific">viral metagenome</name>
    <dbReference type="NCBI Taxonomy" id="1070528"/>
    <lineage>
        <taxon>unclassified sequences</taxon>
        <taxon>metagenomes</taxon>
        <taxon>organismal metagenomes</taxon>
    </lineage>
</organism>
<dbReference type="InterPro" id="IPR031314">
    <property type="entry name" value="DNK_dom"/>
</dbReference>